<name>A0AB73MLF5_9LEPT</name>
<gene>
    <name evidence="2" type="ORF">BWD14_15040</name>
</gene>
<dbReference type="AlphaFoldDB" id="A0AB73MLF5"/>
<comment type="caution">
    <text evidence="2">The sequence shown here is derived from an EMBL/GenBank/DDBJ whole genome shotgun (WGS) entry which is preliminary data.</text>
</comment>
<evidence type="ECO:0000256" key="1">
    <source>
        <dbReference type="SAM" id="Coils"/>
    </source>
</evidence>
<dbReference type="EMBL" id="MTSU01000016">
    <property type="protein sequence ID" value="ONF91829.1"/>
    <property type="molecule type" value="Genomic_DNA"/>
</dbReference>
<dbReference type="RefSeq" id="WP_004477122.1">
    <property type="nucleotide sequence ID" value="NZ_CP028371.1"/>
</dbReference>
<proteinExistence type="predicted"/>
<evidence type="ECO:0000313" key="2">
    <source>
        <dbReference type="EMBL" id="ONF91829.1"/>
    </source>
</evidence>
<evidence type="ECO:0008006" key="4">
    <source>
        <dbReference type="Google" id="ProtNLM"/>
    </source>
</evidence>
<evidence type="ECO:0000313" key="3">
    <source>
        <dbReference type="Proteomes" id="UP000189337"/>
    </source>
</evidence>
<dbReference type="Proteomes" id="UP000189337">
    <property type="component" value="Unassembled WGS sequence"/>
</dbReference>
<protein>
    <recommendedName>
        <fullName evidence="4">Toxin-antitoxin system, antitoxin component, ribbon-helix-helix domain protein</fullName>
    </recommendedName>
</protein>
<feature type="coiled-coil region" evidence="1">
    <location>
        <begin position="1"/>
        <end position="28"/>
    </location>
</feature>
<keyword evidence="1" id="KW-0175">Coiled coil</keyword>
<organism evidence="2 3">
    <name type="scientific">Leptospira santarosai</name>
    <dbReference type="NCBI Taxonomy" id="28183"/>
    <lineage>
        <taxon>Bacteria</taxon>
        <taxon>Pseudomonadati</taxon>
        <taxon>Spirochaetota</taxon>
        <taxon>Spirochaetia</taxon>
        <taxon>Leptospirales</taxon>
        <taxon>Leptospiraceae</taxon>
        <taxon>Leptospira</taxon>
    </lineage>
</organism>
<sequence length="60" mass="7290">MSKRKTNVEKLREIRDKMNEEVKDMDVDEYLEYLKSQSTLHTKKWWAEKEKSQNKSLSKA</sequence>
<reference evidence="2 3" key="1">
    <citation type="submission" date="2017-01" db="EMBL/GenBank/DDBJ databases">
        <title>Comparative genomic analysis of Brazilian Leptospira santarosai.</title>
        <authorList>
            <person name="Moreno L.Z."/>
            <person name="Miraglia F."/>
            <person name="Kremer F.S."/>
            <person name="Eslabao M.R."/>
            <person name="Lilenbaum W."/>
            <person name="Dellagostin O.A."/>
            <person name="Moreno A.M."/>
        </authorList>
    </citation>
    <scope>NUCLEOTIDE SEQUENCE [LARGE SCALE GENOMIC DNA]</scope>
    <source>
        <strain evidence="2 3">M52/8-19</strain>
    </source>
</reference>
<accession>A0AB73MLF5</accession>